<comment type="caution">
    <text evidence="1">The sequence shown here is derived from an EMBL/GenBank/DDBJ whole genome shotgun (WGS) entry which is preliminary data.</text>
</comment>
<proteinExistence type="predicted"/>
<reference evidence="1 2" key="1">
    <citation type="submission" date="2019-06" db="EMBL/GenBank/DDBJ databases">
        <title>A chromosome-scale genome assembly of the European perch, Perca fluviatilis.</title>
        <authorList>
            <person name="Roques C."/>
            <person name="Zahm M."/>
            <person name="Cabau C."/>
            <person name="Klopp C."/>
            <person name="Bouchez O."/>
            <person name="Donnadieu C."/>
            <person name="Kuhl H."/>
            <person name="Gislard M."/>
            <person name="Guendouz S."/>
            <person name="Journot L."/>
            <person name="Haffray P."/>
            <person name="Bestin A."/>
            <person name="Morvezen R."/>
            <person name="Feron R."/>
            <person name="Wen M."/>
            <person name="Jouanno E."/>
            <person name="Herpin A."/>
            <person name="Schartl M."/>
            <person name="Postlethwait J."/>
            <person name="Schaerlinger B."/>
            <person name="Chardard D."/>
            <person name="Lecocq T."/>
            <person name="Poncet C."/>
            <person name="Jaffrelo L."/>
            <person name="Lampietro C."/>
            <person name="Guiguen Y."/>
        </authorList>
    </citation>
    <scope>NUCLEOTIDE SEQUENCE [LARGE SCALE GENOMIC DNA]</scope>
    <source>
        <tissue evidence="1">Blood</tissue>
    </source>
</reference>
<dbReference type="Proteomes" id="UP000465112">
    <property type="component" value="Chromosome 9"/>
</dbReference>
<organism evidence="1 2">
    <name type="scientific">Perca fluviatilis</name>
    <name type="common">European perch</name>
    <dbReference type="NCBI Taxonomy" id="8168"/>
    <lineage>
        <taxon>Eukaryota</taxon>
        <taxon>Metazoa</taxon>
        <taxon>Chordata</taxon>
        <taxon>Craniata</taxon>
        <taxon>Vertebrata</taxon>
        <taxon>Euteleostomi</taxon>
        <taxon>Actinopterygii</taxon>
        <taxon>Neopterygii</taxon>
        <taxon>Teleostei</taxon>
        <taxon>Neoteleostei</taxon>
        <taxon>Acanthomorphata</taxon>
        <taxon>Eupercaria</taxon>
        <taxon>Perciformes</taxon>
        <taxon>Percoidei</taxon>
        <taxon>Percidae</taxon>
        <taxon>Percinae</taxon>
        <taxon>Perca</taxon>
    </lineage>
</organism>
<sequence length="134" mass="15447">MWLEAPRICLAQPLLSLQPRYHRGKPRPLISQQGNGPSVMTGALAGARRRSQCKEKPERIILRQLWLSGREVACQSEETHLVNMSSQASEQLFTDPPPPPPLCFLKWFGMVTIQVYHHEKLNQTVNSLYLHHWR</sequence>
<evidence type="ECO:0000313" key="1">
    <source>
        <dbReference type="EMBL" id="KAF1385893.1"/>
    </source>
</evidence>
<name>A0A6A5F985_PERFL</name>
<protein>
    <submittedName>
        <fullName evidence="1">Uncharacterized protein</fullName>
    </submittedName>
</protein>
<dbReference type="AlphaFoldDB" id="A0A6A5F985"/>
<dbReference type="EMBL" id="VHII01000009">
    <property type="protein sequence ID" value="KAF1385893.1"/>
    <property type="molecule type" value="Genomic_DNA"/>
</dbReference>
<accession>A0A6A5F985</accession>
<keyword evidence="2" id="KW-1185">Reference proteome</keyword>
<gene>
    <name evidence="1" type="ORF">PFLUV_G00112490</name>
</gene>
<evidence type="ECO:0000313" key="2">
    <source>
        <dbReference type="Proteomes" id="UP000465112"/>
    </source>
</evidence>